<dbReference type="SMART" id="SM00098">
    <property type="entry name" value="alkPPc"/>
    <property type="match status" value="1"/>
</dbReference>
<keyword evidence="5" id="KW-1185">Reference proteome</keyword>
<protein>
    <submittedName>
        <fullName evidence="4">Alkaline phosphatase</fullName>
        <ecNumber evidence="4">3.1.3.1</ecNumber>
    </submittedName>
</protein>
<feature type="chain" id="PRO_5046470042" evidence="3">
    <location>
        <begin position="26"/>
        <end position="559"/>
    </location>
</feature>
<dbReference type="SUPFAM" id="SSF53649">
    <property type="entry name" value="Alkaline phosphatase-like"/>
    <property type="match status" value="1"/>
</dbReference>
<dbReference type="InterPro" id="IPR001952">
    <property type="entry name" value="Alkaline_phosphatase"/>
</dbReference>
<accession>A0ABT8GNX2</accession>
<sequence>MPGLQKKWLSAALVGTLALSSLSIAAVNAQGNGNGNGNGNGKGNANDKNAESAKNVIMLVMDGSSDNVSSIARWYKGESLAIDKILTGGVRTYSAESAITDSAPAGTALATGNKSNSGYVGVLPSLVNTPGVDQVAEEDAFKPVANVLEGAKQTGRATGVISTSEIQHATPAAFSSHVTKRSNYDDIAEQQVYQNIDVILGGGSDPLNETRKDGDNLLNVIEEKDYDYVTTRDELLASDSDKIWGSFAPTALAYDLDREKTKPEEPTLAAMTEKAIDTLSQDKDGFFLAVEGSKIDWAAHANDPIGMVTDFLAFDDAVAEALEFAEQDGETLVIAVTDHGNGGITLGNVNTDSTYDTTPVSAYIDPLKEATMTVEGALSLLKEDKSNLEEVAASYGLKNLTAEESQALETSEDLGTTLVQLLSNRANIGFTTGGHTGDDVFLYSYGPAHPTGLVDNTDLAHTMASAMGFNLDDLSNEFFVDAQAEFEKLGYTTTIDKTDENNPVFVATNNNRTITIPENRNTVTIQNGNSAGNTREFDTVTVYNDNKFFISDEMLKFAK</sequence>
<feature type="signal peptide" evidence="3">
    <location>
        <begin position="1"/>
        <end position="25"/>
    </location>
</feature>
<dbReference type="Pfam" id="PF00245">
    <property type="entry name" value="Alk_phosphatase"/>
    <property type="match status" value="1"/>
</dbReference>
<proteinExistence type="inferred from homology"/>
<comment type="similarity">
    <text evidence="2">Belongs to the alkaline phosphatase family.</text>
</comment>
<keyword evidence="3" id="KW-0732">Signal</keyword>
<evidence type="ECO:0000256" key="1">
    <source>
        <dbReference type="ARBA" id="ARBA00022553"/>
    </source>
</evidence>
<gene>
    <name evidence="4" type="ORF">QYB95_06095</name>
</gene>
<dbReference type="RefSeq" id="WP_301137400.1">
    <property type="nucleotide sequence ID" value="NZ_JAUHTQ010000003.1"/>
</dbReference>
<dbReference type="InterPro" id="IPR017850">
    <property type="entry name" value="Alkaline_phosphatase_core_sf"/>
</dbReference>
<dbReference type="Proteomes" id="UP001172743">
    <property type="component" value="Unassembled WGS sequence"/>
</dbReference>
<keyword evidence="4" id="KW-0378">Hydrolase</keyword>
<dbReference type="PANTHER" id="PTHR11596:SF5">
    <property type="entry name" value="ALKALINE PHOSPHATASE"/>
    <property type="match status" value="1"/>
</dbReference>
<dbReference type="Gene3D" id="3.40.720.10">
    <property type="entry name" value="Alkaline Phosphatase, subunit A"/>
    <property type="match status" value="1"/>
</dbReference>
<evidence type="ECO:0000313" key="4">
    <source>
        <dbReference type="EMBL" id="MDN4493107.1"/>
    </source>
</evidence>
<dbReference type="EC" id="3.1.3.1" evidence="4"/>
<dbReference type="GO" id="GO:0004035">
    <property type="term" value="F:alkaline phosphatase activity"/>
    <property type="evidence" value="ECO:0007669"/>
    <property type="project" value="UniProtKB-EC"/>
</dbReference>
<name>A0ABT8GNX2_9BACL</name>
<evidence type="ECO:0000256" key="2">
    <source>
        <dbReference type="RuleBase" id="RU003946"/>
    </source>
</evidence>
<dbReference type="EMBL" id="JAUHTQ010000003">
    <property type="protein sequence ID" value="MDN4493107.1"/>
    <property type="molecule type" value="Genomic_DNA"/>
</dbReference>
<dbReference type="PANTHER" id="PTHR11596">
    <property type="entry name" value="ALKALINE PHOSPHATASE"/>
    <property type="match status" value="1"/>
</dbReference>
<dbReference type="CDD" id="cd16012">
    <property type="entry name" value="ALP"/>
    <property type="match status" value="1"/>
</dbReference>
<reference evidence="4" key="1">
    <citation type="submission" date="2023-07" db="EMBL/GenBank/DDBJ databases">
        <title>Ureibacillus sp. isolated from freshwater well.</title>
        <authorList>
            <person name="Kirdat K."/>
            <person name="Bhatt A."/>
            <person name="Teware R."/>
            <person name="Bhavsar Y."/>
            <person name="Yadav A."/>
        </authorList>
    </citation>
    <scope>NUCLEOTIDE SEQUENCE</scope>
    <source>
        <strain evidence="4">BA0131</strain>
    </source>
</reference>
<comment type="caution">
    <text evidence="4">The sequence shown here is derived from an EMBL/GenBank/DDBJ whole genome shotgun (WGS) entry which is preliminary data.</text>
</comment>
<evidence type="ECO:0000256" key="3">
    <source>
        <dbReference type="SAM" id="SignalP"/>
    </source>
</evidence>
<keyword evidence="1" id="KW-0597">Phosphoprotein</keyword>
<organism evidence="4 5">
    <name type="scientific">Ureibacillus aquaedulcis</name>
    <dbReference type="NCBI Taxonomy" id="3058421"/>
    <lineage>
        <taxon>Bacteria</taxon>
        <taxon>Bacillati</taxon>
        <taxon>Bacillota</taxon>
        <taxon>Bacilli</taxon>
        <taxon>Bacillales</taxon>
        <taxon>Caryophanaceae</taxon>
        <taxon>Ureibacillus</taxon>
    </lineage>
</organism>
<evidence type="ECO:0000313" key="5">
    <source>
        <dbReference type="Proteomes" id="UP001172743"/>
    </source>
</evidence>
<dbReference type="PRINTS" id="PR00113">
    <property type="entry name" value="ALKPHPHTASE"/>
</dbReference>
<dbReference type="Gene3D" id="1.10.60.40">
    <property type="match status" value="1"/>
</dbReference>